<evidence type="ECO:0000313" key="3">
    <source>
        <dbReference type="EMBL" id="KAH7028358.1"/>
    </source>
</evidence>
<proteinExistence type="predicted"/>
<name>A0ABQ8FUW0_9PEZI</name>
<keyword evidence="2" id="KW-0732">Signal</keyword>
<dbReference type="Proteomes" id="UP000774617">
    <property type="component" value="Unassembled WGS sequence"/>
</dbReference>
<feature type="signal peptide" evidence="2">
    <location>
        <begin position="1"/>
        <end position="19"/>
    </location>
</feature>
<evidence type="ECO:0000256" key="2">
    <source>
        <dbReference type="SAM" id="SignalP"/>
    </source>
</evidence>
<sequence length="128" mass="13800">MAAISSVVRLRALLATAQAQQAEGLTRVRRNNVCRESRVRLQTGVAGPSAIGAVVRLMGPLQFLPTASLRSPQQTQSQSPPSSPGWLSVEKRVWPGCTMPLLDLSSNTLPTPQLSRLPSPPAFKSRFI</sequence>
<evidence type="ECO:0000256" key="1">
    <source>
        <dbReference type="SAM" id="MobiDB-lite"/>
    </source>
</evidence>
<comment type="caution">
    <text evidence="3">The sequence shown here is derived from an EMBL/GenBank/DDBJ whole genome shotgun (WGS) entry which is preliminary data.</text>
</comment>
<feature type="region of interest" description="Disordered" evidence="1">
    <location>
        <begin position="68"/>
        <end position="89"/>
    </location>
</feature>
<protein>
    <submittedName>
        <fullName evidence="3">Uncharacterized protein</fullName>
    </submittedName>
</protein>
<feature type="compositionally biased region" description="Low complexity" evidence="1">
    <location>
        <begin position="71"/>
        <end position="80"/>
    </location>
</feature>
<evidence type="ECO:0000313" key="4">
    <source>
        <dbReference type="Proteomes" id="UP000774617"/>
    </source>
</evidence>
<feature type="region of interest" description="Disordered" evidence="1">
    <location>
        <begin position="108"/>
        <end position="128"/>
    </location>
</feature>
<gene>
    <name evidence="3" type="ORF">B0J12DRAFT_683924</name>
</gene>
<feature type="non-terminal residue" evidence="3">
    <location>
        <position position="128"/>
    </location>
</feature>
<feature type="chain" id="PRO_5045985570" evidence="2">
    <location>
        <begin position="20"/>
        <end position="128"/>
    </location>
</feature>
<dbReference type="EMBL" id="JAGTJR010000050">
    <property type="protein sequence ID" value="KAH7028358.1"/>
    <property type="molecule type" value="Genomic_DNA"/>
</dbReference>
<keyword evidence="4" id="KW-1185">Reference proteome</keyword>
<organism evidence="3 4">
    <name type="scientific">Macrophomina phaseolina</name>
    <dbReference type="NCBI Taxonomy" id="35725"/>
    <lineage>
        <taxon>Eukaryota</taxon>
        <taxon>Fungi</taxon>
        <taxon>Dikarya</taxon>
        <taxon>Ascomycota</taxon>
        <taxon>Pezizomycotina</taxon>
        <taxon>Dothideomycetes</taxon>
        <taxon>Dothideomycetes incertae sedis</taxon>
        <taxon>Botryosphaeriales</taxon>
        <taxon>Botryosphaeriaceae</taxon>
        <taxon>Macrophomina</taxon>
    </lineage>
</organism>
<accession>A0ABQ8FUW0</accession>
<reference evidence="3 4" key="1">
    <citation type="journal article" date="2021" name="Nat. Commun.">
        <title>Genetic determinants of endophytism in the Arabidopsis root mycobiome.</title>
        <authorList>
            <person name="Mesny F."/>
            <person name="Miyauchi S."/>
            <person name="Thiergart T."/>
            <person name="Pickel B."/>
            <person name="Atanasova L."/>
            <person name="Karlsson M."/>
            <person name="Huettel B."/>
            <person name="Barry K.W."/>
            <person name="Haridas S."/>
            <person name="Chen C."/>
            <person name="Bauer D."/>
            <person name="Andreopoulos W."/>
            <person name="Pangilinan J."/>
            <person name="LaButti K."/>
            <person name="Riley R."/>
            <person name="Lipzen A."/>
            <person name="Clum A."/>
            <person name="Drula E."/>
            <person name="Henrissat B."/>
            <person name="Kohler A."/>
            <person name="Grigoriev I.V."/>
            <person name="Martin F.M."/>
            <person name="Hacquard S."/>
        </authorList>
    </citation>
    <scope>NUCLEOTIDE SEQUENCE [LARGE SCALE GENOMIC DNA]</scope>
    <source>
        <strain evidence="3 4">MPI-SDFR-AT-0080</strain>
    </source>
</reference>